<dbReference type="Pfam" id="PF00589">
    <property type="entry name" value="Phage_integrase"/>
    <property type="match status" value="1"/>
</dbReference>
<evidence type="ECO:0000313" key="4">
    <source>
        <dbReference type="EMBL" id="RQD93122.1"/>
    </source>
</evidence>
<feature type="domain" description="Tyr recombinase" evidence="3">
    <location>
        <begin position="115"/>
        <end position="294"/>
    </location>
</feature>
<dbReference type="PROSITE" id="PS51898">
    <property type="entry name" value="TYR_RECOMBINASE"/>
    <property type="match status" value="1"/>
</dbReference>
<dbReference type="InterPro" id="IPR010998">
    <property type="entry name" value="Integrase_recombinase_N"/>
</dbReference>
<proteinExistence type="predicted"/>
<evidence type="ECO:0000259" key="3">
    <source>
        <dbReference type="PROSITE" id="PS51898"/>
    </source>
</evidence>
<dbReference type="InterPro" id="IPR002104">
    <property type="entry name" value="Integrase_catalytic"/>
</dbReference>
<keyword evidence="1" id="KW-0238">DNA-binding</keyword>
<comment type="caution">
    <text evidence="4">The sequence shown here is derived from an EMBL/GenBank/DDBJ whole genome shotgun (WGS) entry which is preliminary data.</text>
</comment>
<dbReference type="EMBL" id="QZAB01000005">
    <property type="protein sequence ID" value="RQD93122.1"/>
    <property type="molecule type" value="Genomic_DNA"/>
</dbReference>
<name>A0A3R7XJI2_9EURY</name>
<evidence type="ECO:0000256" key="2">
    <source>
        <dbReference type="ARBA" id="ARBA00023172"/>
    </source>
</evidence>
<dbReference type="AlphaFoldDB" id="A0A3R7XJI2"/>
<dbReference type="Gene3D" id="1.10.150.130">
    <property type="match status" value="1"/>
</dbReference>
<accession>A0A3R7XJI2</accession>
<dbReference type="GO" id="GO:0003677">
    <property type="term" value="F:DNA binding"/>
    <property type="evidence" value="ECO:0007669"/>
    <property type="project" value="UniProtKB-KW"/>
</dbReference>
<dbReference type="InterPro" id="IPR050090">
    <property type="entry name" value="Tyrosine_recombinase_XerCD"/>
</dbReference>
<dbReference type="Proteomes" id="UP000284763">
    <property type="component" value="Unassembled WGS sequence"/>
</dbReference>
<keyword evidence="2" id="KW-0233">DNA recombination</keyword>
<reference evidence="4 5" key="1">
    <citation type="submission" date="2018-08" db="EMBL/GenBank/DDBJ databases">
        <title>The metabolism and importance of syntrophic acetate oxidation coupled to methane or sulfide production in haloalkaline environments.</title>
        <authorList>
            <person name="Timmers P.H.A."/>
            <person name="Vavourakis C.D."/>
            <person name="Sorokin D.Y."/>
            <person name="Sinninghe Damste J.S."/>
            <person name="Muyzer G."/>
            <person name="Stams A.J.M."/>
            <person name="Plugge C.M."/>
        </authorList>
    </citation>
    <scope>NUCLEOTIDE SEQUENCE [LARGE SCALE GENOMIC DNA]</scope>
    <source>
        <strain evidence="4">MSAO_Arc3</strain>
    </source>
</reference>
<organism evidence="4 5">
    <name type="scientific">Methanosalsum natronophilum</name>
    <dbReference type="NCBI Taxonomy" id="768733"/>
    <lineage>
        <taxon>Archaea</taxon>
        <taxon>Methanobacteriati</taxon>
        <taxon>Methanobacteriota</taxon>
        <taxon>Stenosarchaea group</taxon>
        <taxon>Methanomicrobia</taxon>
        <taxon>Methanosarcinales</taxon>
        <taxon>Methanosarcinaceae</taxon>
        <taxon>Methanosalsum</taxon>
    </lineage>
</organism>
<evidence type="ECO:0000313" key="5">
    <source>
        <dbReference type="Proteomes" id="UP000284763"/>
    </source>
</evidence>
<sequence length="388" mass="44058">MDQAVWSKFSFTGANLDHVTGYVRAQELKGIAQTTIINKLWRIYAFVKFREGKDLAEVTRDDIETYVLARKKIVSKHTLPNDIVQLRHFYQWFLPERAGDLFCNIKPARPKTTMPIDQVMRASDVQKMLSVCTTQRDRALISLLWDSGARLGEVIALNVGSVTLDQYGAVISVDGKTGQRRVRLIDSVPDIQTWLNQHPRRDDPKAPLFINLRKAGGDTRWSARGIQNVLKTIAQHAGVEKRIYPHAFRHGRATDRASHYTEPEMRVKFGWTSGSMMPSTYVHLSGRDIEEKDLHLAGILTDDPSRNKNPLAPIDCPRCRKKNPPDAMFCNCGMMLKEEAFKIVETAEDQMEAKLSEDQKLMADVLAELRALRKEGKIQTQISNFGQP</sequence>
<dbReference type="CDD" id="cd00397">
    <property type="entry name" value="DNA_BRE_C"/>
    <property type="match status" value="1"/>
</dbReference>
<dbReference type="InterPro" id="IPR013762">
    <property type="entry name" value="Integrase-like_cat_sf"/>
</dbReference>
<dbReference type="GO" id="GO:0006310">
    <property type="term" value="P:DNA recombination"/>
    <property type="evidence" value="ECO:0007669"/>
    <property type="project" value="UniProtKB-KW"/>
</dbReference>
<dbReference type="GO" id="GO:0015074">
    <property type="term" value="P:DNA integration"/>
    <property type="evidence" value="ECO:0007669"/>
    <property type="project" value="InterPro"/>
</dbReference>
<gene>
    <name evidence="4" type="ORF">D5R95_00035</name>
</gene>
<dbReference type="Gene3D" id="1.10.443.10">
    <property type="entry name" value="Intergrase catalytic core"/>
    <property type="match status" value="1"/>
</dbReference>
<evidence type="ECO:0000256" key="1">
    <source>
        <dbReference type="ARBA" id="ARBA00023125"/>
    </source>
</evidence>
<dbReference type="PANTHER" id="PTHR30349">
    <property type="entry name" value="PHAGE INTEGRASE-RELATED"/>
    <property type="match status" value="1"/>
</dbReference>
<dbReference type="SUPFAM" id="SSF56349">
    <property type="entry name" value="DNA breaking-rejoining enzymes"/>
    <property type="match status" value="1"/>
</dbReference>
<protein>
    <submittedName>
        <fullName evidence="4">Integrase</fullName>
    </submittedName>
</protein>
<dbReference type="PANTHER" id="PTHR30349:SF87">
    <property type="entry name" value="TRANSPOSASE A"/>
    <property type="match status" value="1"/>
</dbReference>
<dbReference type="InterPro" id="IPR011010">
    <property type="entry name" value="DNA_brk_join_enz"/>
</dbReference>